<reference evidence="5" key="1">
    <citation type="submission" date="2013-01" db="EMBL/GenBank/DDBJ databases">
        <title>Draft Genome Sequence of a Mulberry Tree, Morus notabilis C.K. Schneid.</title>
        <authorList>
            <person name="He N."/>
            <person name="Zhao S."/>
        </authorList>
    </citation>
    <scope>NUCLEOTIDE SEQUENCE</scope>
</reference>
<feature type="compositionally biased region" description="Low complexity" evidence="2">
    <location>
        <begin position="294"/>
        <end position="306"/>
    </location>
</feature>
<evidence type="ECO:0000256" key="1">
    <source>
        <dbReference type="SAM" id="Coils"/>
    </source>
</evidence>
<dbReference type="InterPro" id="IPR011993">
    <property type="entry name" value="PH-like_dom_sf"/>
</dbReference>
<feature type="region of interest" description="Disordered" evidence="2">
    <location>
        <begin position="238"/>
        <end position="262"/>
    </location>
</feature>
<dbReference type="SUPFAM" id="SSF50729">
    <property type="entry name" value="PH domain-like"/>
    <property type="match status" value="1"/>
</dbReference>
<dbReference type="eggNOG" id="KOG0017">
    <property type="taxonomic scope" value="Eukaryota"/>
</dbReference>
<dbReference type="PANTHER" id="PTHR33223:SF11">
    <property type="entry name" value="ELEMENT PROTEIN, PUTATIVE-RELATED"/>
    <property type="match status" value="1"/>
</dbReference>
<proteinExistence type="predicted"/>
<sequence>MSPAREKSLRVIGEDSLLYMKKANWSGNRLVGDSARPCKPFGEVHLKDSLIRTSKADDKRLSIFTWTKILHLRCMSREDRAVWIEALVAAKDVFRRVLTSSDFRPSEDIAVVTEKLRLRLQQEGIGEAVIKDCESIMLSETSELQNQMKAMKALQHKHALLLDTLRQLETEKIELETNVVDETKEQESYCGQDKSLFAVAGGATDSILKLSELDKADNKNNSNAGDFIKTPETVLPSAASTSSTHSFGETPGGVSLKNGSSASASSNPVVFSNLTSQNSSTSSLFTNDGSDTASIMTATTPTPASSNSCLSTSTPAPSGLAASVSKFGSSTPSTAAAPVSETSSSSAASLLKLSTDSTAVAPISETSSAPAEPVKFVSSTTLTAAAPVSETSTAPVAPEFEFGSTVASSSFAPVPHSSDVVSEAIKMKQDTSFGMPRTADDDKYTAKVSGIDSRNQKVNHEDSTPPKKDAVSGPETFVPAAQNSVAYHPQKKWAFRMSVPEEFLNSDDDSYPNGDASDALLKGAKTPQRLEINAAALRREKIHVLKANLIKRLAIQANNFELKSVMLQIIQAIQFNGLPNEDPNAHITNFLETCDTIKYNGVNDEALRLRLFPFSLRDKAKSWLNSLSPNSITSWEDLVQKFLSKFFPPAKTAKMRIEINNFAQNKDFIVLDMEEDREIPIILGRPFLATGRALIDVQKGELRLRVQEEEVIFNVFNAIKYPEVSDSCFRIDEVEVIVSNHVGQSDPLEASLLQNDSSIMEDKVVIKYLLWMDSFEPNRRKYFKVLGQSSSRPVLSIEKPSSLELKPLPAHLRYAYLGESSTLPVIISSLLSLEEEDKLLRVLRDHKSVIGWSLADIKGIHPSMCMHRILLEDNIKPSVKAQ</sequence>
<dbReference type="PANTHER" id="PTHR33223">
    <property type="entry name" value="CCHC-TYPE DOMAIN-CONTAINING PROTEIN"/>
    <property type="match status" value="1"/>
</dbReference>
<name>W9QKY9_9ROSA</name>
<dbReference type="InterPro" id="IPR005162">
    <property type="entry name" value="Retrotrans_gag_dom"/>
</dbReference>
<dbReference type="EMBL" id="KE343726">
    <property type="protein sequence ID" value="EXB39576.1"/>
    <property type="molecule type" value="Genomic_DNA"/>
</dbReference>
<feature type="domain" description="Retrotransposon gag" evidence="3">
    <location>
        <begin position="610"/>
        <end position="666"/>
    </location>
</feature>
<dbReference type="InterPro" id="IPR021109">
    <property type="entry name" value="Peptidase_aspartic_dom_sf"/>
</dbReference>
<keyword evidence="5" id="KW-1185">Reference proteome</keyword>
<dbReference type="Gene3D" id="2.30.29.30">
    <property type="entry name" value="Pleckstrin-homology domain (PH domain)/Phosphotyrosine-binding domain (PTB)"/>
    <property type="match status" value="1"/>
</dbReference>
<keyword evidence="1" id="KW-0175">Coiled coil</keyword>
<evidence type="ECO:0000259" key="3">
    <source>
        <dbReference type="Pfam" id="PF03732"/>
    </source>
</evidence>
<dbReference type="Gene3D" id="2.40.70.10">
    <property type="entry name" value="Acid Proteases"/>
    <property type="match status" value="1"/>
</dbReference>
<dbReference type="STRING" id="981085.W9QKY9"/>
<gene>
    <name evidence="4" type="ORF">L484_012582</name>
</gene>
<organism evidence="4 5">
    <name type="scientific">Morus notabilis</name>
    <dbReference type="NCBI Taxonomy" id="981085"/>
    <lineage>
        <taxon>Eukaryota</taxon>
        <taxon>Viridiplantae</taxon>
        <taxon>Streptophyta</taxon>
        <taxon>Embryophyta</taxon>
        <taxon>Tracheophyta</taxon>
        <taxon>Spermatophyta</taxon>
        <taxon>Magnoliopsida</taxon>
        <taxon>eudicotyledons</taxon>
        <taxon>Gunneridae</taxon>
        <taxon>Pentapetalae</taxon>
        <taxon>rosids</taxon>
        <taxon>fabids</taxon>
        <taxon>Rosales</taxon>
        <taxon>Moraceae</taxon>
        <taxon>Moreae</taxon>
        <taxon>Morus</taxon>
    </lineage>
</organism>
<feature type="compositionally biased region" description="Polar residues" evidence="2">
    <location>
        <begin position="238"/>
        <end position="247"/>
    </location>
</feature>
<evidence type="ECO:0000256" key="2">
    <source>
        <dbReference type="SAM" id="MobiDB-lite"/>
    </source>
</evidence>
<feature type="compositionally biased region" description="Low complexity" evidence="2">
    <location>
        <begin position="329"/>
        <end position="342"/>
    </location>
</feature>
<evidence type="ECO:0000313" key="4">
    <source>
        <dbReference type="EMBL" id="EXB39576.1"/>
    </source>
</evidence>
<dbReference type="AlphaFoldDB" id="W9QKY9"/>
<dbReference type="eggNOG" id="KOG1737">
    <property type="taxonomic scope" value="Eukaryota"/>
</dbReference>
<feature type="coiled-coil region" evidence="1">
    <location>
        <begin position="151"/>
        <end position="185"/>
    </location>
</feature>
<feature type="region of interest" description="Disordered" evidence="2">
    <location>
        <begin position="294"/>
        <end position="342"/>
    </location>
</feature>
<feature type="compositionally biased region" description="Basic and acidic residues" evidence="2">
    <location>
        <begin position="454"/>
        <end position="470"/>
    </location>
</feature>
<accession>W9QKY9</accession>
<dbReference type="Proteomes" id="UP000030645">
    <property type="component" value="Unassembled WGS sequence"/>
</dbReference>
<dbReference type="Pfam" id="PF03732">
    <property type="entry name" value="Retrotrans_gag"/>
    <property type="match status" value="1"/>
</dbReference>
<feature type="compositionally biased region" description="Polar residues" evidence="2">
    <location>
        <begin position="307"/>
        <end position="316"/>
    </location>
</feature>
<feature type="region of interest" description="Disordered" evidence="2">
    <location>
        <begin position="433"/>
        <end position="475"/>
    </location>
</feature>
<protein>
    <recommendedName>
        <fullName evidence="3">Retrotransposon gag domain-containing protein</fullName>
    </recommendedName>
</protein>
<evidence type="ECO:0000313" key="5">
    <source>
        <dbReference type="Proteomes" id="UP000030645"/>
    </source>
</evidence>